<evidence type="ECO:0000256" key="1">
    <source>
        <dbReference type="SAM" id="Phobius"/>
    </source>
</evidence>
<evidence type="ECO:0000313" key="3">
    <source>
        <dbReference type="Proteomes" id="UP001283361"/>
    </source>
</evidence>
<keyword evidence="3" id="KW-1185">Reference proteome</keyword>
<keyword evidence="1" id="KW-1133">Transmembrane helix</keyword>
<name>A0AAE0ZQN5_9GAST</name>
<sequence>MSIQLIDTWTSSAYHPTVAKVSVIVERATQNAIKKMHISAFVSVLLMVSVPLTHGFLTRLRRVSEPSQSYCQRTASACAETYFNKFPRIRHLSDVQQTLSNRTFVAEMSVSLQEAAECLDSVAALPMCHSVHEWSDIVKFISDFISSPGTIDKIVAAAASPCLSDMIVYEQFGLALEQCWNIFEQAVDDQPDSLCGSFSQLWQCVEEEVTQACGAAYADLFNSWKQFVLSPTRGPNFLAWLTSKSETDFASCEHQLIVTYR</sequence>
<reference evidence="2" key="1">
    <citation type="journal article" date="2023" name="G3 (Bethesda)">
        <title>A reference genome for the long-term kleptoplast-retaining sea slug Elysia crispata morphotype clarki.</title>
        <authorList>
            <person name="Eastman K.E."/>
            <person name="Pendleton A.L."/>
            <person name="Shaikh M.A."/>
            <person name="Suttiyut T."/>
            <person name="Ogas R."/>
            <person name="Tomko P."/>
            <person name="Gavelis G."/>
            <person name="Widhalm J.R."/>
            <person name="Wisecaver J.H."/>
        </authorList>
    </citation>
    <scope>NUCLEOTIDE SEQUENCE</scope>
    <source>
        <strain evidence="2">ECLA1</strain>
    </source>
</reference>
<protein>
    <submittedName>
        <fullName evidence="2">Uncharacterized protein</fullName>
    </submittedName>
</protein>
<dbReference type="Proteomes" id="UP001283361">
    <property type="component" value="Unassembled WGS sequence"/>
</dbReference>
<feature type="transmembrane region" description="Helical" evidence="1">
    <location>
        <begin position="36"/>
        <end position="57"/>
    </location>
</feature>
<accession>A0AAE0ZQN5</accession>
<proteinExistence type="predicted"/>
<keyword evidence="1" id="KW-0472">Membrane</keyword>
<comment type="caution">
    <text evidence="2">The sequence shown here is derived from an EMBL/GenBank/DDBJ whole genome shotgun (WGS) entry which is preliminary data.</text>
</comment>
<dbReference type="EMBL" id="JAWDGP010003531">
    <property type="protein sequence ID" value="KAK3773538.1"/>
    <property type="molecule type" value="Genomic_DNA"/>
</dbReference>
<keyword evidence="1" id="KW-0812">Transmembrane</keyword>
<gene>
    <name evidence="2" type="ORF">RRG08_022250</name>
</gene>
<evidence type="ECO:0000313" key="2">
    <source>
        <dbReference type="EMBL" id="KAK3773538.1"/>
    </source>
</evidence>
<organism evidence="2 3">
    <name type="scientific">Elysia crispata</name>
    <name type="common">lettuce slug</name>
    <dbReference type="NCBI Taxonomy" id="231223"/>
    <lineage>
        <taxon>Eukaryota</taxon>
        <taxon>Metazoa</taxon>
        <taxon>Spiralia</taxon>
        <taxon>Lophotrochozoa</taxon>
        <taxon>Mollusca</taxon>
        <taxon>Gastropoda</taxon>
        <taxon>Heterobranchia</taxon>
        <taxon>Euthyneura</taxon>
        <taxon>Panpulmonata</taxon>
        <taxon>Sacoglossa</taxon>
        <taxon>Placobranchoidea</taxon>
        <taxon>Plakobranchidae</taxon>
        <taxon>Elysia</taxon>
    </lineage>
</organism>
<dbReference type="AlphaFoldDB" id="A0AAE0ZQN5"/>